<evidence type="ECO:0000259" key="3">
    <source>
        <dbReference type="PROSITE" id="PS50801"/>
    </source>
</evidence>
<protein>
    <recommendedName>
        <fullName evidence="2">Anti-sigma factor antagonist</fullName>
    </recommendedName>
</protein>
<dbReference type="InterPro" id="IPR003658">
    <property type="entry name" value="Anti-sigma_ant"/>
</dbReference>
<evidence type="ECO:0000313" key="4">
    <source>
        <dbReference type="EMBL" id="SMD18477.1"/>
    </source>
</evidence>
<organism evidence="4 5">
    <name type="scientific">Kibdelosporangium aridum</name>
    <dbReference type="NCBI Taxonomy" id="2030"/>
    <lineage>
        <taxon>Bacteria</taxon>
        <taxon>Bacillati</taxon>
        <taxon>Actinomycetota</taxon>
        <taxon>Actinomycetes</taxon>
        <taxon>Pseudonocardiales</taxon>
        <taxon>Pseudonocardiaceae</taxon>
        <taxon>Kibdelosporangium</taxon>
    </lineage>
</organism>
<dbReference type="Pfam" id="PF01740">
    <property type="entry name" value="STAS"/>
    <property type="match status" value="1"/>
</dbReference>
<dbReference type="EMBL" id="FWXV01000005">
    <property type="protein sequence ID" value="SMD18477.1"/>
    <property type="molecule type" value="Genomic_DNA"/>
</dbReference>
<dbReference type="InterPro" id="IPR036513">
    <property type="entry name" value="STAS_dom_sf"/>
</dbReference>
<dbReference type="NCBIfam" id="TIGR00377">
    <property type="entry name" value="ant_ant_sig"/>
    <property type="match status" value="1"/>
</dbReference>
<dbReference type="GO" id="GO:0043856">
    <property type="term" value="F:anti-sigma factor antagonist activity"/>
    <property type="evidence" value="ECO:0007669"/>
    <property type="project" value="InterPro"/>
</dbReference>
<comment type="similarity">
    <text evidence="1 2">Belongs to the anti-sigma-factor antagonist family.</text>
</comment>
<dbReference type="PANTHER" id="PTHR33495">
    <property type="entry name" value="ANTI-SIGMA FACTOR ANTAGONIST TM_1081-RELATED-RELATED"/>
    <property type="match status" value="1"/>
</dbReference>
<sequence>MSGSDVIQIQLERHESAVTVAHVTGDIDLSSADAFREGLAQGVASGNAFVLNLDGVTFMGSLGFSALVETHHETERRNIRWGIVAGTSPIIRPLKITGLEQVLPLYPTVPDALAALSGSPLPPAAQ</sequence>
<dbReference type="Proteomes" id="UP000192674">
    <property type="component" value="Unassembled WGS sequence"/>
</dbReference>
<dbReference type="RefSeq" id="WP_160096749.1">
    <property type="nucleotide sequence ID" value="NZ_FWXV01000005.1"/>
</dbReference>
<accession>A0A1W2F935</accession>
<evidence type="ECO:0000313" key="5">
    <source>
        <dbReference type="Proteomes" id="UP000192674"/>
    </source>
</evidence>
<reference evidence="4 5" key="1">
    <citation type="submission" date="2017-04" db="EMBL/GenBank/DDBJ databases">
        <authorList>
            <person name="Afonso C.L."/>
            <person name="Miller P.J."/>
            <person name="Scott M.A."/>
            <person name="Spackman E."/>
            <person name="Goraichik I."/>
            <person name="Dimitrov K.M."/>
            <person name="Suarez D.L."/>
            <person name="Swayne D.E."/>
        </authorList>
    </citation>
    <scope>NUCLEOTIDE SEQUENCE [LARGE SCALE GENOMIC DNA]</scope>
    <source>
        <strain evidence="4 5">DSM 43828</strain>
    </source>
</reference>
<name>A0A1W2F935_KIBAR</name>
<dbReference type="PANTHER" id="PTHR33495:SF13">
    <property type="entry name" value="ANTI-SIGMA-F FACTOR ANTAGONIST RSFB"/>
    <property type="match status" value="1"/>
</dbReference>
<dbReference type="InterPro" id="IPR002645">
    <property type="entry name" value="STAS_dom"/>
</dbReference>
<proteinExistence type="inferred from homology"/>
<dbReference type="OrthoDB" id="3576811at2"/>
<gene>
    <name evidence="4" type="ORF">SAMN05661093_05797</name>
</gene>
<dbReference type="Gene3D" id="3.30.750.24">
    <property type="entry name" value="STAS domain"/>
    <property type="match status" value="1"/>
</dbReference>
<dbReference type="SUPFAM" id="SSF52091">
    <property type="entry name" value="SpoIIaa-like"/>
    <property type="match status" value="1"/>
</dbReference>
<keyword evidence="5" id="KW-1185">Reference proteome</keyword>
<feature type="domain" description="STAS" evidence="3">
    <location>
        <begin position="18"/>
        <end position="116"/>
    </location>
</feature>
<dbReference type="AlphaFoldDB" id="A0A1W2F935"/>
<evidence type="ECO:0000256" key="1">
    <source>
        <dbReference type="ARBA" id="ARBA00009013"/>
    </source>
</evidence>
<dbReference type="PROSITE" id="PS50801">
    <property type="entry name" value="STAS"/>
    <property type="match status" value="1"/>
</dbReference>
<evidence type="ECO:0000256" key="2">
    <source>
        <dbReference type="RuleBase" id="RU003749"/>
    </source>
</evidence>
<dbReference type="CDD" id="cd07043">
    <property type="entry name" value="STAS_anti-anti-sigma_factors"/>
    <property type="match status" value="1"/>
</dbReference>